<name>X0S0B4_9ZZZZ</name>
<reference evidence="2" key="1">
    <citation type="journal article" date="2014" name="Front. Microbiol.">
        <title>High frequency of phylogenetically diverse reductive dehalogenase-homologous genes in deep subseafloor sedimentary metagenomes.</title>
        <authorList>
            <person name="Kawai M."/>
            <person name="Futagami T."/>
            <person name="Toyoda A."/>
            <person name="Takaki Y."/>
            <person name="Nishi S."/>
            <person name="Hori S."/>
            <person name="Arai W."/>
            <person name="Tsubouchi T."/>
            <person name="Morono Y."/>
            <person name="Uchiyama I."/>
            <person name="Ito T."/>
            <person name="Fujiyama A."/>
            <person name="Inagaki F."/>
            <person name="Takami H."/>
        </authorList>
    </citation>
    <scope>NUCLEOTIDE SEQUENCE</scope>
    <source>
        <strain evidence="2">Expedition CK06-06</strain>
    </source>
</reference>
<keyword evidence="1" id="KW-0812">Transmembrane</keyword>
<gene>
    <name evidence="2" type="ORF">S01H1_17732</name>
</gene>
<feature type="non-terminal residue" evidence="2">
    <location>
        <position position="116"/>
    </location>
</feature>
<evidence type="ECO:0000313" key="2">
    <source>
        <dbReference type="EMBL" id="GAF74494.1"/>
    </source>
</evidence>
<organism evidence="2">
    <name type="scientific">marine sediment metagenome</name>
    <dbReference type="NCBI Taxonomy" id="412755"/>
    <lineage>
        <taxon>unclassified sequences</taxon>
        <taxon>metagenomes</taxon>
        <taxon>ecological metagenomes</taxon>
    </lineage>
</organism>
<proteinExistence type="predicted"/>
<dbReference type="AlphaFoldDB" id="X0S0B4"/>
<feature type="transmembrane region" description="Helical" evidence="1">
    <location>
        <begin position="16"/>
        <end position="41"/>
    </location>
</feature>
<protein>
    <submittedName>
        <fullName evidence="2">Uncharacterized protein</fullName>
    </submittedName>
</protein>
<dbReference type="EMBL" id="BARS01009427">
    <property type="protein sequence ID" value="GAF74494.1"/>
    <property type="molecule type" value="Genomic_DNA"/>
</dbReference>
<accession>X0S0B4</accession>
<feature type="transmembrane region" description="Helical" evidence="1">
    <location>
        <begin position="99"/>
        <end position="115"/>
    </location>
</feature>
<keyword evidence="1" id="KW-1133">Transmembrane helix</keyword>
<sequence>MVLPEEGYPEEFDWRVLLYNGVGASALAVVAAGWIDISAFLAALTPYAEPAGEVSVIEGQVQWGAGVAAAFLFLRGFGVFRLPWFRRFTSLLGRGDDKTWLLAIFAVALALRLGYA</sequence>
<feature type="transmembrane region" description="Helical" evidence="1">
    <location>
        <begin position="61"/>
        <end position="78"/>
    </location>
</feature>
<comment type="caution">
    <text evidence="2">The sequence shown here is derived from an EMBL/GenBank/DDBJ whole genome shotgun (WGS) entry which is preliminary data.</text>
</comment>
<keyword evidence="1" id="KW-0472">Membrane</keyword>
<evidence type="ECO:0000256" key="1">
    <source>
        <dbReference type="SAM" id="Phobius"/>
    </source>
</evidence>